<dbReference type="RefSeq" id="WP_176953316.1">
    <property type="nucleotide sequence ID" value="NZ_FNGF01000003.1"/>
</dbReference>
<name>A0A1G9GZI3_9ACTN</name>
<sequence length="62" mass="6395">MVGLIARAGLAFGVLLTLAAGLLLLLLPSGTAESSVSALTVGLGVFLILITSIALYIERKRR</sequence>
<keyword evidence="3" id="KW-1185">Reference proteome</keyword>
<evidence type="ECO:0000313" key="3">
    <source>
        <dbReference type="Proteomes" id="UP000198662"/>
    </source>
</evidence>
<organism evidence="2 3">
    <name type="scientific">Glycomyces sambucus</name>
    <dbReference type="NCBI Taxonomy" id="380244"/>
    <lineage>
        <taxon>Bacteria</taxon>
        <taxon>Bacillati</taxon>
        <taxon>Actinomycetota</taxon>
        <taxon>Actinomycetes</taxon>
        <taxon>Glycomycetales</taxon>
        <taxon>Glycomycetaceae</taxon>
        <taxon>Glycomyces</taxon>
    </lineage>
</organism>
<protein>
    <submittedName>
        <fullName evidence="2">Uncharacterized protein</fullName>
    </submittedName>
</protein>
<evidence type="ECO:0000313" key="2">
    <source>
        <dbReference type="EMBL" id="SDL06015.1"/>
    </source>
</evidence>
<dbReference type="AlphaFoldDB" id="A0A1G9GZI3"/>
<dbReference type="Proteomes" id="UP000198662">
    <property type="component" value="Unassembled WGS sequence"/>
</dbReference>
<reference evidence="3" key="1">
    <citation type="submission" date="2016-10" db="EMBL/GenBank/DDBJ databases">
        <authorList>
            <person name="Varghese N."/>
            <person name="Submissions S."/>
        </authorList>
    </citation>
    <scope>NUCLEOTIDE SEQUENCE [LARGE SCALE GENOMIC DNA]</scope>
    <source>
        <strain evidence="3">CGMCC 4.3147</strain>
    </source>
</reference>
<proteinExistence type="predicted"/>
<keyword evidence="1" id="KW-1133">Transmembrane helix</keyword>
<keyword evidence="1" id="KW-0472">Membrane</keyword>
<dbReference type="EMBL" id="FNGF01000003">
    <property type="protein sequence ID" value="SDL06015.1"/>
    <property type="molecule type" value="Genomic_DNA"/>
</dbReference>
<evidence type="ECO:0000256" key="1">
    <source>
        <dbReference type="SAM" id="Phobius"/>
    </source>
</evidence>
<accession>A0A1G9GZI3</accession>
<gene>
    <name evidence="2" type="ORF">SAMN05216298_2523</name>
</gene>
<keyword evidence="1" id="KW-0812">Transmembrane</keyword>
<feature type="transmembrane region" description="Helical" evidence="1">
    <location>
        <begin position="42"/>
        <end position="58"/>
    </location>
</feature>
<dbReference type="STRING" id="380244.SAMN05216298_2523"/>